<evidence type="ECO:0000313" key="1">
    <source>
        <dbReference type="EMBL" id="RDX63876.1"/>
    </source>
</evidence>
<dbReference type="Proteomes" id="UP000257109">
    <property type="component" value="Unassembled WGS sequence"/>
</dbReference>
<evidence type="ECO:0000313" key="2">
    <source>
        <dbReference type="Proteomes" id="UP000257109"/>
    </source>
</evidence>
<proteinExistence type="predicted"/>
<reference evidence="1" key="1">
    <citation type="submission" date="2018-05" db="EMBL/GenBank/DDBJ databases">
        <title>Draft genome of Mucuna pruriens seed.</title>
        <authorList>
            <person name="Nnadi N.E."/>
            <person name="Vos R."/>
            <person name="Hasami M.H."/>
            <person name="Devisetty U.K."/>
            <person name="Aguiy J.C."/>
        </authorList>
    </citation>
    <scope>NUCLEOTIDE SEQUENCE [LARGE SCALE GENOMIC DNA]</scope>
    <source>
        <strain evidence="1">JCA_2017</strain>
    </source>
</reference>
<dbReference type="EMBL" id="QJKJ01014664">
    <property type="protein sequence ID" value="RDX63876.1"/>
    <property type="molecule type" value="Genomic_DNA"/>
</dbReference>
<dbReference type="AlphaFoldDB" id="A0A371ECX5"/>
<keyword evidence="2" id="KW-1185">Reference proteome</keyword>
<comment type="caution">
    <text evidence="1">The sequence shown here is derived from an EMBL/GenBank/DDBJ whole genome shotgun (WGS) entry which is preliminary data.</text>
</comment>
<feature type="non-terminal residue" evidence="1">
    <location>
        <position position="1"/>
    </location>
</feature>
<organism evidence="1 2">
    <name type="scientific">Mucuna pruriens</name>
    <name type="common">Velvet bean</name>
    <name type="synonym">Dolichos pruriens</name>
    <dbReference type="NCBI Taxonomy" id="157652"/>
    <lineage>
        <taxon>Eukaryota</taxon>
        <taxon>Viridiplantae</taxon>
        <taxon>Streptophyta</taxon>
        <taxon>Embryophyta</taxon>
        <taxon>Tracheophyta</taxon>
        <taxon>Spermatophyta</taxon>
        <taxon>Magnoliopsida</taxon>
        <taxon>eudicotyledons</taxon>
        <taxon>Gunneridae</taxon>
        <taxon>Pentapetalae</taxon>
        <taxon>rosids</taxon>
        <taxon>fabids</taxon>
        <taxon>Fabales</taxon>
        <taxon>Fabaceae</taxon>
        <taxon>Papilionoideae</taxon>
        <taxon>50 kb inversion clade</taxon>
        <taxon>NPAAA clade</taxon>
        <taxon>indigoferoid/millettioid clade</taxon>
        <taxon>Phaseoleae</taxon>
        <taxon>Mucuna</taxon>
    </lineage>
</organism>
<gene>
    <name evidence="1" type="ORF">CR513_57640</name>
</gene>
<sequence length="70" mass="7377">MCGSYELVSDPSTMSQLQTSARVVAPALQCLLGTSQRASTQPARMSARAAECNGMLGSNCKIWDFGGMGF</sequence>
<accession>A0A371ECX5</accession>
<name>A0A371ECX5_MUCPR</name>
<protein>
    <submittedName>
        <fullName evidence="1">Uncharacterized protein</fullName>
    </submittedName>
</protein>